<name>A0A1L7XRN6_9HELO</name>
<dbReference type="Proteomes" id="UP000184330">
    <property type="component" value="Unassembled WGS sequence"/>
</dbReference>
<dbReference type="OrthoDB" id="40334at2759"/>
<evidence type="ECO:0000313" key="1">
    <source>
        <dbReference type="EMBL" id="CZR67716.1"/>
    </source>
</evidence>
<dbReference type="AlphaFoldDB" id="A0A1L7XRN6"/>
<gene>
    <name evidence="1" type="ORF">PAC_17615</name>
</gene>
<accession>A0A1L7XRN6</accession>
<reference evidence="1 2" key="1">
    <citation type="submission" date="2016-03" db="EMBL/GenBank/DDBJ databases">
        <authorList>
            <person name="Ploux O."/>
        </authorList>
    </citation>
    <scope>NUCLEOTIDE SEQUENCE [LARGE SCALE GENOMIC DNA]</scope>
    <source>
        <strain evidence="1 2">UAMH 11012</strain>
    </source>
</reference>
<proteinExistence type="predicted"/>
<evidence type="ECO:0000313" key="2">
    <source>
        <dbReference type="Proteomes" id="UP000184330"/>
    </source>
</evidence>
<sequence length="114" mass="12627">MAEATKAGAGTLKFPKKEDVNDNIPSEEAIARIANFPVLDSNGKEVPLRVLYEDGDGGKKDHKALVIFTRSFFDPTCQDIIEHTCKGLPSPAELQYRMELTVDLRKGEAETIYT</sequence>
<protein>
    <submittedName>
        <fullName evidence="1">Uncharacterized protein</fullName>
    </submittedName>
</protein>
<keyword evidence="2" id="KW-1185">Reference proteome</keyword>
<dbReference type="EMBL" id="FJOG01000046">
    <property type="protein sequence ID" value="CZR67716.1"/>
    <property type="molecule type" value="Genomic_DNA"/>
</dbReference>
<organism evidence="1 2">
    <name type="scientific">Phialocephala subalpina</name>
    <dbReference type="NCBI Taxonomy" id="576137"/>
    <lineage>
        <taxon>Eukaryota</taxon>
        <taxon>Fungi</taxon>
        <taxon>Dikarya</taxon>
        <taxon>Ascomycota</taxon>
        <taxon>Pezizomycotina</taxon>
        <taxon>Leotiomycetes</taxon>
        <taxon>Helotiales</taxon>
        <taxon>Mollisiaceae</taxon>
        <taxon>Phialocephala</taxon>
        <taxon>Phialocephala fortinii species complex</taxon>
    </lineage>
</organism>